<keyword evidence="3" id="KW-1185">Reference proteome</keyword>
<protein>
    <submittedName>
        <fullName evidence="2">Uncharacterized protein</fullName>
    </submittedName>
</protein>
<organism evidence="2 3">
    <name type="scientific">Trichogramma brassicae</name>
    <dbReference type="NCBI Taxonomy" id="86971"/>
    <lineage>
        <taxon>Eukaryota</taxon>
        <taxon>Metazoa</taxon>
        <taxon>Ecdysozoa</taxon>
        <taxon>Arthropoda</taxon>
        <taxon>Hexapoda</taxon>
        <taxon>Insecta</taxon>
        <taxon>Pterygota</taxon>
        <taxon>Neoptera</taxon>
        <taxon>Endopterygota</taxon>
        <taxon>Hymenoptera</taxon>
        <taxon>Apocrita</taxon>
        <taxon>Proctotrupomorpha</taxon>
        <taxon>Chalcidoidea</taxon>
        <taxon>Trichogrammatidae</taxon>
        <taxon>Trichogramma</taxon>
    </lineage>
</organism>
<accession>A0A6H5HWB8</accession>
<sequence length="158" mass="17934">MGFSEGPGRRSETTSPGLNLVFTNSSSANSASPKYLELRAVVMNDLSETAWIKSHLKSQNILRRGVFFGVPVYESRRRDYLRSYLEAQVVVINDLSGNRWIKSTKVTKYILTGGRGLIRSRFYTVIRRRRDDLPKYLSPKAQGSGRSRSTTCLREPLD</sequence>
<dbReference type="Proteomes" id="UP000479190">
    <property type="component" value="Unassembled WGS sequence"/>
</dbReference>
<gene>
    <name evidence="2" type="ORF">TBRA_LOCUS1975</name>
</gene>
<evidence type="ECO:0000313" key="2">
    <source>
        <dbReference type="EMBL" id="CAB0029957.1"/>
    </source>
</evidence>
<proteinExistence type="predicted"/>
<evidence type="ECO:0000256" key="1">
    <source>
        <dbReference type="SAM" id="MobiDB-lite"/>
    </source>
</evidence>
<dbReference type="EMBL" id="CADCXV010000383">
    <property type="protein sequence ID" value="CAB0029957.1"/>
    <property type="molecule type" value="Genomic_DNA"/>
</dbReference>
<feature type="region of interest" description="Disordered" evidence="1">
    <location>
        <begin position="137"/>
        <end position="158"/>
    </location>
</feature>
<reference evidence="2 3" key="1">
    <citation type="submission" date="2020-02" db="EMBL/GenBank/DDBJ databases">
        <authorList>
            <person name="Ferguson B K."/>
        </authorList>
    </citation>
    <scope>NUCLEOTIDE SEQUENCE [LARGE SCALE GENOMIC DNA]</scope>
</reference>
<dbReference type="AlphaFoldDB" id="A0A6H5HWB8"/>
<evidence type="ECO:0000313" key="3">
    <source>
        <dbReference type="Proteomes" id="UP000479190"/>
    </source>
</evidence>
<name>A0A6H5HWB8_9HYME</name>